<dbReference type="AlphaFoldDB" id="A0A812BZ16"/>
<accession>A0A812BZ16</accession>
<evidence type="ECO:0000256" key="1">
    <source>
        <dbReference type="ARBA" id="ARBA00004141"/>
    </source>
</evidence>
<comment type="similarity">
    <text evidence="2">Belongs to the TM2 family.</text>
</comment>
<feature type="transmembrane region" description="Helical" evidence="8">
    <location>
        <begin position="221"/>
        <end position="243"/>
    </location>
</feature>
<organism evidence="10 11">
    <name type="scientific">Acanthosepion pharaonis</name>
    <name type="common">Pharaoh cuttlefish</name>
    <name type="synonym">Sepia pharaonis</name>
    <dbReference type="NCBI Taxonomy" id="158019"/>
    <lineage>
        <taxon>Eukaryota</taxon>
        <taxon>Metazoa</taxon>
        <taxon>Spiralia</taxon>
        <taxon>Lophotrochozoa</taxon>
        <taxon>Mollusca</taxon>
        <taxon>Cephalopoda</taxon>
        <taxon>Coleoidea</taxon>
        <taxon>Decapodiformes</taxon>
        <taxon>Sepiida</taxon>
        <taxon>Sepiina</taxon>
        <taxon>Sepiidae</taxon>
        <taxon>Acanthosepion</taxon>
    </lineage>
</organism>
<keyword evidence="7" id="KW-0325">Glycoprotein</keyword>
<evidence type="ECO:0000256" key="6">
    <source>
        <dbReference type="ARBA" id="ARBA00023136"/>
    </source>
</evidence>
<reference evidence="10" key="1">
    <citation type="submission" date="2021-01" db="EMBL/GenBank/DDBJ databases">
        <authorList>
            <person name="Li R."/>
            <person name="Bekaert M."/>
        </authorList>
    </citation>
    <scope>NUCLEOTIDE SEQUENCE</scope>
    <source>
        <strain evidence="10">Farmed</strain>
    </source>
</reference>
<keyword evidence="3 8" id="KW-0812">Transmembrane</keyword>
<keyword evidence="5 8" id="KW-1133">Transmembrane helix</keyword>
<feature type="domain" description="TM2" evidence="9">
    <location>
        <begin position="187"/>
        <end position="235"/>
    </location>
</feature>
<evidence type="ECO:0000313" key="11">
    <source>
        <dbReference type="Proteomes" id="UP000597762"/>
    </source>
</evidence>
<keyword evidence="6 8" id="KW-0472">Membrane</keyword>
<evidence type="ECO:0000259" key="9">
    <source>
        <dbReference type="Pfam" id="PF05154"/>
    </source>
</evidence>
<evidence type="ECO:0000313" key="10">
    <source>
        <dbReference type="EMBL" id="CAE1249599.1"/>
    </source>
</evidence>
<dbReference type="GO" id="GO:0016020">
    <property type="term" value="C:membrane"/>
    <property type="evidence" value="ECO:0007669"/>
    <property type="project" value="UniProtKB-SubCell"/>
</dbReference>
<dbReference type="Pfam" id="PF05154">
    <property type="entry name" value="TM2"/>
    <property type="match status" value="1"/>
</dbReference>
<evidence type="ECO:0000256" key="3">
    <source>
        <dbReference type="ARBA" id="ARBA00022692"/>
    </source>
</evidence>
<dbReference type="OrthoDB" id="10257855at2759"/>
<keyword evidence="4" id="KW-0732">Signal</keyword>
<dbReference type="PANTHER" id="PTHR21016:SF7">
    <property type="entry name" value="TM2 DOMAIN-CONTAINING PROTEIN 3"/>
    <property type="match status" value="1"/>
</dbReference>
<feature type="transmembrane region" description="Helical" evidence="8">
    <location>
        <begin position="188"/>
        <end position="209"/>
    </location>
</feature>
<sequence>MFTFGNYVFRTGSFPLLLSTLFLLFIFIGADISSSSIDISTSSKGDVLTTPQSPLNQASNTSVKGQQFIRDVAVDHCPSRTPCEDLGPNCINCNFNYSCTYGKITSVSCEAKQGINCTGSVSFERTLECRFCYQLDPSNYTCNASTSCRVVAAPRQRYIASCKVKETIMCMGNRNFYKYRLCNWTSGYRWSTALLLSITLGGFGVDRFYLGLWKEGIGKLFSFGGLGVWTIVDVILIANGLYWTS</sequence>
<keyword evidence="11" id="KW-1185">Reference proteome</keyword>
<evidence type="ECO:0000256" key="4">
    <source>
        <dbReference type="ARBA" id="ARBA00022729"/>
    </source>
</evidence>
<name>A0A812BZ16_ACAPH</name>
<evidence type="ECO:0000256" key="2">
    <source>
        <dbReference type="ARBA" id="ARBA00008284"/>
    </source>
</evidence>
<dbReference type="Proteomes" id="UP000597762">
    <property type="component" value="Unassembled WGS sequence"/>
</dbReference>
<gene>
    <name evidence="10" type="ORF">SPHA_26686</name>
</gene>
<dbReference type="PANTHER" id="PTHR21016">
    <property type="entry name" value="BETA-AMYLOID BINDING PROTEIN-RELATED"/>
    <property type="match status" value="1"/>
</dbReference>
<dbReference type="InterPro" id="IPR007829">
    <property type="entry name" value="TM2"/>
</dbReference>
<comment type="subcellular location">
    <subcellularLocation>
        <location evidence="1">Membrane</location>
        <topology evidence="1">Multi-pass membrane protein</topology>
    </subcellularLocation>
</comment>
<evidence type="ECO:0000256" key="5">
    <source>
        <dbReference type="ARBA" id="ARBA00022989"/>
    </source>
</evidence>
<evidence type="ECO:0000256" key="8">
    <source>
        <dbReference type="SAM" id="Phobius"/>
    </source>
</evidence>
<dbReference type="EMBL" id="CAHIKZ030001018">
    <property type="protein sequence ID" value="CAE1249599.1"/>
    <property type="molecule type" value="Genomic_DNA"/>
</dbReference>
<proteinExistence type="inferred from homology"/>
<evidence type="ECO:0000256" key="7">
    <source>
        <dbReference type="ARBA" id="ARBA00023180"/>
    </source>
</evidence>
<protein>
    <submittedName>
        <fullName evidence="10">TM2 domain-containing protein 3,TM2 domain-containing protein C41D11.9,TM2 domain-containing protein almondex</fullName>
    </submittedName>
</protein>
<comment type="caution">
    <text evidence="10">The sequence shown here is derived from an EMBL/GenBank/DDBJ whole genome shotgun (WGS) entry which is preliminary data.</text>
</comment>
<dbReference type="InterPro" id="IPR050932">
    <property type="entry name" value="TM2D1-3-like"/>
</dbReference>